<dbReference type="EMBL" id="SRLO01000072">
    <property type="protein sequence ID" value="TNN78598.1"/>
    <property type="molecule type" value="Genomic_DNA"/>
</dbReference>
<gene>
    <name evidence="1" type="ORF">EYF80_011193</name>
</gene>
<comment type="caution">
    <text evidence="1">The sequence shown here is derived from an EMBL/GenBank/DDBJ whole genome shotgun (WGS) entry which is preliminary data.</text>
</comment>
<reference evidence="1 2" key="1">
    <citation type="submission" date="2019-03" db="EMBL/GenBank/DDBJ databases">
        <title>First draft genome of Liparis tanakae, snailfish: a comprehensive survey of snailfish specific genes.</title>
        <authorList>
            <person name="Kim W."/>
            <person name="Song I."/>
            <person name="Jeong J.-H."/>
            <person name="Kim D."/>
            <person name="Kim S."/>
            <person name="Ryu S."/>
            <person name="Song J.Y."/>
            <person name="Lee S.K."/>
        </authorList>
    </citation>
    <scope>NUCLEOTIDE SEQUENCE [LARGE SCALE GENOMIC DNA]</scope>
    <source>
        <tissue evidence="1">Muscle</tissue>
    </source>
</reference>
<organism evidence="1 2">
    <name type="scientific">Liparis tanakae</name>
    <name type="common">Tanaka's snailfish</name>
    <dbReference type="NCBI Taxonomy" id="230148"/>
    <lineage>
        <taxon>Eukaryota</taxon>
        <taxon>Metazoa</taxon>
        <taxon>Chordata</taxon>
        <taxon>Craniata</taxon>
        <taxon>Vertebrata</taxon>
        <taxon>Euteleostomi</taxon>
        <taxon>Actinopterygii</taxon>
        <taxon>Neopterygii</taxon>
        <taxon>Teleostei</taxon>
        <taxon>Neoteleostei</taxon>
        <taxon>Acanthomorphata</taxon>
        <taxon>Eupercaria</taxon>
        <taxon>Perciformes</taxon>
        <taxon>Cottioidei</taxon>
        <taxon>Cottales</taxon>
        <taxon>Liparidae</taxon>
        <taxon>Liparis</taxon>
    </lineage>
</organism>
<proteinExistence type="predicted"/>
<sequence length="146" mass="16730">MKRKSERWATSGEVTTVFWTKPSTDRLLTGSFPAARPADWPTRGRGERLKEEGRTIPLLTAFLSGVPLGEVADRRFSRYDLLLGSLRVLFSSLMLAWCFSKTSFDLSRNWGRTIWGRRQEPMAPRIGLLDQLREMDRDGGRGEPER</sequence>
<evidence type="ECO:0000313" key="2">
    <source>
        <dbReference type="Proteomes" id="UP000314294"/>
    </source>
</evidence>
<accession>A0A4Z2ILK0</accession>
<protein>
    <submittedName>
        <fullName evidence="1">Uncharacterized protein</fullName>
    </submittedName>
</protein>
<keyword evidence="2" id="KW-1185">Reference proteome</keyword>
<name>A0A4Z2ILK0_9TELE</name>
<dbReference type="Proteomes" id="UP000314294">
    <property type="component" value="Unassembled WGS sequence"/>
</dbReference>
<evidence type="ECO:0000313" key="1">
    <source>
        <dbReference type="EMBL" id="TNN78598.1"/>
    </source>
</evidence>
<dbReference type="AlphaFoldDB" id="A0A4Z2ILK0"/>